<keyword evidence="3 7" id="KW-0812">Transmembrane</keyword>
<evidence type="ECO:0000256" key="1">
    <source>
        <dbReference type="ARBA" id="ARBA00022475"/>
    </source>
</evidence>
<evidence type="ECO:0000256" key="2">
    <source>
        <dbReference type="ARBA" id="ARBA00022618"/>
    </source>
</evidence>
<comment type="caution">
    <text evidence="8">The sequence shown here is derived from an EMBL/GenBank/DDBJ whole genome shotgun (WGS) entry which is preliminary data.</text>
</comment>
<dbReference type="EMBL" id="JAYDYW010000007">
    <property type="protein sequence ID" value="MEE1674446.1"/>
    <property type="molecule type" value="Genomic_DNA"/>
</dbReference>
<dbReference type="InterPro" id="IPR007060">
    <property type="entry name" value="FtsL/DivIC"/>
</dbReference>
<dbReference type="PANTHER" id="PTHR37485">
    <property type="entry name" value="CELL DIVISION PROTEIN FTSB"/>
    <property type="match status" value="1"/>
</dbReference>
<evidence type="ECO:0000313" key="9">
    <source>
        <dbReference type="Proteomes" id="UP001310248"/>
    </source>
</evidence>
<dbReference type="Pfam" id="PF04977">
    <property type="entry name" value="DivIC"/>
    <property type="match status" value="1"/>
</dbReference>
<dbReference type="InterPro" id="IPR023081">
    <property type="entry name" value="Cell_div_FtsB"/>
</dbReference>
<keyword evidence="2 7" id="KW-0132">Cell division</keyword>
<keyword evidence="5 7" id="KW-0472">Membrane</keyword>
<dbReference type="NCBIfam" id="NF002058">
    <property type="entry name" value="PRK00888.1"/>
    <property type="match status" value="1"/>
</dbReference>
<evidence type="ECO:0000256" key="6">
    <source>
        <dbReference type="ARBA" id="ARBA00023306"/>
    </source>
</evidence>
<keyword evidence="6 7" id="KW-0131">Cell cycle</keyword>
<evidence type="ECO:0000256" key="4">
    <source>
        <dbReference type="ARBA" id="ARBA00022989"/>
    </source>
</evidence>
<feature type="topological domain" description="Periplasmic" evidence="7">
    <location>
        <begin position="22"/>
        <end position="95"/>
    </location>
</feature>
<dbReference type="PANTHER" id="PTHR37485:SF1">
    <property type="entry name" value="CELL DIVISION PROTEIN FTSB"/>
    <property type="match status" value="1"/>
</dbReference>
<evidence type="ECO:0000256" key="5">
    <source>
        <dbReference type="ARBA" id="ARBA00023136"/>
    </source>
</evidence>
<evidence type="ECO:0000313" key="8">
    <source>
        <dbReference type="EMBL" id="MEE1674446.1"/>
    </source>
</evidence>
<comment type="subunit">
    <text evidence="7">Part of a complex composed of FtsB, FtsL and FtsQ.</text>
</comment>
<comment type="similarity">
    <text evidence="7">Belongs to the FtsB family.</text>
</comment>
<organism evidence="8 9">
    <name type="scientific">Agarivorans aestuarii</name>
    <dbReference type="NCBI Taxonomy" id="1563703"/>
    <lineage>
        <taxon>Bacteria</taxon>
        <taxon>Pseudomonadati</taxon>
        <taxon>Pseudomonadota</taxon>
        <taxon>Gammaproteobacteria</taxon>
        <taxon>Alteromonadales</taxon>
        <taxon>Alteromonadaceae</taxon>
        <taxon>Agarivorans</taxon>
    </lineage>
</organism>
<comment type="subcellular location">
    <subcellularLocation>
        <location evidence="7">Cell inner membrane</location>
        <topology evidence="7">Single-pass type II membrane protein</topology>
    </subcellularLocation>
    <text evidence="7">Localizes to the division septum.</text>
</comment>
<dbReference type="GO" id="GO:0051301">
    <property type="term" value="P:cell division"/>
    <property type="evidence" value="ECO:0007669"/>
    <property type="project" value="UniProtKB-KW"/>
</dbReference>
<dbReference type="Proteomes" id="UP001310248">
    <property type="component" value="Unassembled WGS sequence"/>
</dbReference>
<evidence type="ECO:0000256" key="3">
    <source>
        <dbReference type="ARBA" id="ARBA00022692"/>
    </source>
</evidence>
<keyword evidence="9" id="KW-1185">Reference proteome</keyword>
<reference evidence="9" key="1">
    <citation type="submission" date="2023-07" db="EMBL/GenBank/DDBJ databases">
        <title>Draft genome sequence of Agarivorans aestuarii strain ZMCS4, a CAZymes producing bacteria isolated from the marine brown algae Clodostephus spongiosus.</title>
        <authorList>
            <person name="Lorente B."/>
            <person name="Cabral C."/>
            <person name="Frias J."/>
            <person name="Faria J."/>
            <person name="Toubarro D."/>
        </authorList>
    </citation>
    <scope>NUCLEOTIDE SEQUENCE [LARGE SCALE GENOMIC DNA]</scope>
    <source>
        <strain evidence="9">ZMCS4</strain>
    </source>
</reference>
<dbReference type="RefSeq" id="WP_329775564.1">
    <property type="nucleotide sequence ID" value="NZ_JAYDYW010000007.1"/>
</dbReference>
<gene>
    <name evidence="7 8" type="primary">ftsB</name>
    <name evidence="8" type="ORF">SNR37_003885</name>
</gene>
<keyword evidence="1 7" id="KW-1003">Cell membrane</keyword>
<keyword evidence="7" id="KW-0997">Cell inner membrane</keyword>
<accession>A0ABU7G546</accession>
<feature type="topological domain" description="Cytoplasmic" evidence="7">
    <location>
        <begin position="1"/>
        <end position="3"/>
    </location>
</feature>
<dbReference type="HAMAP" id="MF_00599">
    <property type="entry name" value="FtsB"/>
    <property type="match status" value="1"/>
</dbReference>
<protein>
    <recommendedName>
        <fullName evidence="7">Cell division protein FtsB</fullName>
    </recommendedName>
</protein>
<proteinExistence type="inferred from homology"/>
<comment type="function">
    <text evidence="7">Essential cell division protein. May link together the upstream cell division proteins, which are predominantly cytoplasmic, with the downstream cell division proteins, which are predominantly periplasmic.</text>
</comment>
<name>A0ABU7G546_9ALTE</name>
<sequence>MRSFKILLILIVLLLQYQLWFGKNSLNDYFALREQVTNHDLANQELVQRNSVLAAEITDLRSGLDAVEEHARNELGMIKQGETFYRIIPSSDIEQ</sequence>
<evidence type="ECO:0000256" key="7">
    <source>
        <dbReference type="HAMAP-Rule" id="MF_00599"/>
    </source>
</evidence>
<keyword evidence="4 7" id="KW-1133">Transmembrane helix</keyword>